<reference evidence="2 3" key="1">
    <citation type="submission" date="2019-12" db="EMBL/GenBank/DDBJ databases">
        <title>Genomic-based taxomic classification of the family Erythrobacteraceae.</title>
        <authorList>
            <person name="Xu L."/>
        </authorList>
    </citation>
    <scope>NUCLEOTIDE SEQUENCE [LARGE SCALE GENOMIC DNA]</scope>
    <source>
        <strain evidence="2 3">LMG 29518</strain>
    </source>
</reference>
<keyword evidence="3" id="KW-1185">Reference proteome</keyword>
<feature type="domain" description="Antitoxin Xre/MbcA/ParS-like toxin-binding" evidence="1">
    <location>
        <begin position="96"/>
        <end position="148"/>
    </location>
</feature>
<accession>A0A6I4TBD0</accession>
<dbReference type="InterPro" id="IPR024467">
    <property type="entry name" value="Xre/MbcA/ParS-like_toxin-bd"/>
</dbReference>
<dbReference type="RefSeq" id="WP_160737610.1">
    <property type="nucleotide sequence ID" value="NZ_WTYT01000007.1"/>
</dbReference>
<protein>
    <submittedName>
        <fullName evidence="2">DUF2384 domain-containing protein</fullName>
    </submittedName>
</protein>
<dbReference type="AlphaFoldDB" id="A0A6I4TBD0"/>
<organism evidence="2 3">
    <name type="scientific">Altericroceibacterium endophyticum</name>
    <dbReference type="NCBI Taxonomy" id="1808508"/>
    <lineage>
        <taxon>Bacteria</taxon>
        <taxon>Pseudomonadati</taxon>
        <taxon>Pseudomonadota</taxon>
        <taxon>Alphaproteobacteria</taxon>
        <taxon>Sphingomonadales</taxon>
        <taxon>Erythrobacteraceae</taxon>
        <taxon>Altericroceibacterium</taxon>
    </lineage>
</organism>
<sequence>MSETLFDAEAREVAARDLAEQGLEAVDAMQLTVQRARQLLASGEGPADPHMPLVTVPCLLGLIAAGRTKDAAKVMMEDIPFLGARGRRSVRAALEAARTLYGGDLVQTIHFMNRRHYWLGGETPIEQAEQSEEGLAFILDMIGAIDAGVYL</sequence>
<proteinExistence type="predicted"/>
<name>A0A6I4TBD0_9SPHN</name>
<dbReference type="Pfam" id="PF09722">
    <property type="entry name" value="Xre_MbcA_ParS_C"/>
    <property type="match status" value="1"/>
</dbReference>
<dbReference type="EMBL" id="WTYT01000007">
    <property type="protein sequence ID" value="MXO67180.1"/>
    <property type="molecule type" value="Genomic_DNA"/>
</dbReference>
<comment type="caution">
    <text evidence="2">The sequence shown here is derived from an EMBL/GenBank/DDBJ whole genome shotgun (WGS) entry which is preliminary data.</text>
</comment>
<dbReference type="Proteomes" id="UP000438476">
    <property type="component" value="Unassembled WGS sequence"/>
</dbReference>
<gene>
    <name evidence="2" type="ORF">GRI91_15565</name>
</gene>
<dbReference type="OrthoDB" id="7430794at2"/>
<evidence type="ECO:0000259" key="1">
    <source>
        <dbReference type="Pfam" id="PF09722"/>
    </source>
</evidence>
<evidence type="ECO:0000313" key="3">
    <source>
        <dbReference type="Proteomes" id="UP000438476"/>
    </source>
</evidence>
<evidence type="ECO:0000313" key="2">
    <source>
        <dbReference type="EMBL" id="MXO67180.1"/>
    </source>
</evidence>